<dbReference type="EC" id="1.13.11.-" evidence="6"/>
<feature type="binding site" evidence="5">
    <location>
        <position position="391"/>
    </location>
    <ligand>
        <name>Fe cation</name>
        <dbReference type="ChEBI" id="CHEBI:24875"/>
        <note>catalytic</note>
    </ligand>
</feature>
<evidence type="ECO:0000256" key="4">
    <source>
        <dbReference type="ARBA" id="ARBA00023004"/>
    </source>
</evidence>
<accession>A0A077AUA9</accession>
<organism evidence="7 8">
    <name type="scientific">Candidatus Odyssella acanthamoebae</name>
    <dbReference type="NCBI Taxonomy" id="91604"/>
    <lineage>
        <taxon>Bacteria</taxon>
        <taxon>Pseudomonadati</taxon>
        <taxon>Pseudomonadota</taxon>
        <taxon>Alphaproteobacteria</taxon>
        <taxon>Holosporales</taxon>
        <taxon>Candidatus Paracaedibacteraceae</taxon>
        <taxon>Candidatus Odyssella</taxon>
    </lineage>
</organism>
<proteinExistence type="inferred from homology"/>
<gene>
    <name evidence="7" type="ORF">ID47_08665</name>
</gene>
<dbReference type="KEGG" id="paca:ID47_08665"/>
<keyword evidence="6" id="KW-0223">Dioxygenase</keyword>
<dbReference type="PANTHER" id="PTHR10543">
    <property type="entry name" value="BETA-CAROTENE DIOXYGENASE"/>
    <property type="match status" value="1"/>
</dbReference>
<reference evidence="7 8" key="1">
    <citation type="submission" date="2014-07" db="EMBL/GenBank/DDBJ databases">
        <title>Comparative genomic insights into amoeba endosymbionts belonging to the families of Holosporaceae and Candidatus Midichloriaceae within Rickettsiales.</title>
        <authorList>
            <person name="Wang Z."/>
            <person name="Wu M."/>
        </authorList>
    </citation>
    <scope>NUCLEOTIDE SEQUENCE [LARGE SCALE GENOMIC DNA]</scope>
    <source>
        <strain evidence="7">PRA3</strain>
    </source>
</reference>
<dbReference type="RefSeq" id="WP_038465482.1">
    <property type="nucleotide sequence ID" value="NZ_CP008941.1"/>
</dbReference>
<dbReference type="GO" id="GO:0016121">
    <property type="term" value="P:carotene catabolic process"/>
    <property type="evidence" value="ECO:0007669"/>
    <property type="project" value="TreeGrafter"/>
</dbReference>
<comment type="cofactor">
    <cofactor evidence="5 6">
        <name>Fe(2+)</name>
        <dbReference type="ChEBI" id="CHEBI:29033"/>
    </cofactor>
    <text evidence="5 6">Binds 1 Fe(2+) ion per subunit.</text>
</comment>
<feature type="binding site" evidence="5">
    <location>
        <position position="104"/>
    </location>
    <ligand>
        <name>Fe cation</name>
        <dbReference type="ChEBI" id="CHEBI:24875"/>
        <note>catalytic</note>
    </ligand>
</feature>
<evidence type="ECO:0000256" key="6">
    <source>
        <dbReference type="RuleBase" id="RU364048"/>
    </source>
</evidence>
<evidence type="ECO:0000256" key="5">
    <source>
        <dbReference type="PIRSR" id="PIRSR604294-1"/>
    </source>
</evidence>
<keyword evidence="3 6" id="KW-0560">Oxidoreductase</keyword>
<dbReference type="OrthoDB" id="6636843at2"/>
<dbReference type="eggNOG" id="COG3670">
    <property type="taxonomic scope" value="Bacteria"/>
</dbReference>
<dbReference type="InterPro" id="IPR004294">
    <property type="entry name" value="Carotenoid_Oase"/>
</dbReference>
<dbReference type="HOGENOM" id="CLU_016472_1_2_5"/>
<protein>
    <recommendedName>
        <fullName evidence="6">Dioxygenase</fullName>
        <ecNumber evidence="6">1.13.11.-</ecNumber>
    </recommendedName>
</protein>
<dbReference type="EMBL" id="CP008941">
    <property type="protein sequence ID" value="AIK96782.1"/>
    <property type="molecule type" value="Genomic_DNA"/>
</dbReference>
<dbReference type="GO" id="GO:0010436">
    <property type="term" value="F:carotenoid dioxygenase activity"/>
    <property type="evidence" value="ECO:0007669"/>
    <property type="project" value="TreeGrafter"/>
</dbReference>
<dbReference type="AlphaFoldDB" id="A0A077AUA9"/>
<dbReference type="STRING" id="91604.ID47_08665"/>
<evidence type="ECO:0000313" key="8">
    <source>
        <dbReference type="Proteomes" id="UP000028926"/>
    </source>
</evidence>
<name>A0A077AUA9_9PROT</name>
<keyword evidence="2 5" id="KW-0479">Metal-binding</keyword>
<evidence type="ECO:0000256" key="1">
    <source>
        <dbReference type="ARBA" id="ARBA00006787"/>
    </source>
</evidence>
<dbReference type="PANTHER" id="PTHR10543:SF24">
    <property type="entry name" value="CAROTENOID ISOMEROOXYGENASE"/>
    <property type="match status" value="1"/>
</dbReference>
<dbReference type="Pfam" id="PF03055">
    <property type="entry name" value="RPE65"/>
    <property type="match status" value="1"/>
</dbReference>
<sequence length="400" mass="46353">MTFQRGKFFVTAKFIQSDVYKDARVKGKLTQAFVEKEVSNWDHNISYYTTNTNIHTAYINKKLVALGETAYSVEIDPFTLNTIGPFILRDDSPYQSQQVHELAHMKKDPITEDYYNLRTIFGFFSYYQLYKIEKGTQERKEIFKECINYPSYMHDLSITKKYIILIAPPLKVNPWDLKNLTQGYINYFRWHPEIPTKIYVINKVSGEKVFVGNCSPLFTFHHINAYENQDTVTVDFIAYPDHSIIKSAGSTNLPLGTLNRLIIDLKDQQTTLIKNYISGIQGIDLPRINEDKIGKPYKFFYAVNFKDSERNTEIIKADIVNKKVITWSKKDHFVNEAIFISRSPIEEDQGILLSIVYDQKLNQSFLLILDAQSLEEIARADLPYPIPFGLHGNFIPNSAF</sequence>
<feature type="binding site" evidence="5">
    <location>
        <position position="154"/>
    </location>
    <ligand>
        <name>Fe cation</name>
        <dbReference type="ChEBI" id="CHEBI:24875"/>
        <note>catalytic</note>
    </ligand>
</feature>
<keyword evidence="4 5" id="KW-0408">Iron</keyword>
<evidence type="ECO:0000256" key="3">
    <source>
        <dbReference type="ARBA" id="ARBA00023002"/>
    </source>
</evidence>
<feature type="binding site" evidence="5">
    <location>
        <position position="221"/>
    </location>
    <ligand>
        <name>Fe cation</name>
        <dbReference type="ChEBI" id="CHEBI:24875"/>
        <note>catalytic</note>
    </ligand>
</feature>
<comment type="similarity">
    <text evidence="1 6">Belongs to the carotenoid oxygenase family.</text>
</comment>
<evidence type="ECO:0000313" key="7">
    <source>
        <dbReference type="EMBL" id="AIK96782.1"/>
    </source>
</evidence>
<dbReference type="GO" id="GO:0046872">
    <property type="term" value="F:metal ion binding"/>
    <property type="evidence" value="ECO:0007669"/>
    <property type="project" value="UniProtKB-KW"/>
</dbReference>
<dbReference type="Proteomes" id="UP000028926">
    <property type="component" value="Chromosome"/>
</dbReference>
<evidence type="ECO:0000256" key="2">
    <source>
        <dbReference type="ARBA" id="ARBA00022723"/>
    </source>
</evidence>
<keyword evidence="8" id="KW-1185">Reference proteome</keyword>